<evidence type="ECO:0000259" key="1">
    <source>
        <dbReference type="PROSITE" id="PS50112"/>
    </source>
</evidence>
<dbReference type="InterPro" id="IPR000014">
    <property type="entry name" value="PAS"/>
</dbReference>
<dbReference type="InterPro" id="IPR035965">
    <property type="entry name" value="PAS-like_dom_sf"/>
</dbReference>
<proteinExistence type="predicted"/>
<dbReference type="Pfam" id="PF13426">
    <property type="entry name" value="PAS_9"/>
    <property type="match status" value="1"/>
</dbReference>
<name>A0A1X2I7M6_9FUNG</name>
<sequence>MLDNLSFIATYDNTENCKVEFVTESVTDLLGWQPDEFVGKPAYNLCDPKEIPVLHQVHQANVMNEKLSTMISYRFQHKDGSFVKLQTLVHYAFDHIVSINWIHDVDSLGYKQRLNSVDESFNVTDTGELELTSMGSFPWRPNDMKESMQNSLMVSRYWKKEMIQHEQEPRFHIILNRYSELMTIAYVSSGVTGLLGVLPVDIIGKSIFDVVYARDRPVVDAQCSATKSHYVSARIRFDWLIDADQDLRQPVDSVVSGSTDGLVLVVRLARKPVQLS</sequence>
<accession>A0A1X2I7M6</accession>
<organism evidence="2 3">
    <name type="scientific">Absidia repens</name>
    <dbReference type="NCBI Taxonomy" id="90262"/>
    <lineage>
        <taxon>Eukaryota</taxon>
        <taxon>Fungi</taxon>
        <taxon>Fungi incertae sedis</taxon>
        <taxon>Mucoromycota</taxon>
        <taxon>Mucoromycotina</taxon>
        <taxon>Mucoromycetes</taxon>
        <taxon>Mucorales</taxon>
        <taxon>Cunninghamellaceae</taxon>
        <taxon>Absidia</taxon>
    </lineage>
</organism>
<dbReference type="AlphaFoldDB" id="A0A1X2I7M6"/>
<dbReference type="CDD" id="cd00130">
    <property type="entry name" value="PAS"/>
    <property type="match status" value="1"/>
</dbReference>
<dbReference type="Proteomes" id="UP000193560">
    <property type="component" value="Unassembled WGS sequence"/>
</dbReference>
<dbReference type="SUPFAM" id="SSF55785">
    <property type="entry name" value="PYP-like sensor domain (PAS domain)"/>
    <property type="match status" value="2"/>
</dbReference>
<dbReference type="STRING" id="90262.A0A1X2I7M6"/>
<protein>
    <recommendedName>
        <fullName evidence="1">PAS domain-containing protein</fullName>
    </recommendedName>
</protein>
<comment type="caution">
    <text evidence="2">The sequence shown here is derived from an EMBL/GenBank/DDBJ whole genome shotgun (WGS) entry which is preliminary data.</text>
</comment>
<feature type="domain" description="PAS" evidence="1">
    <location>
        <begin position="184"/>
        <end position="219"/>
    </location>
</feature>
<dbReference type="PANTHER" id="PTHR23042">
    <property type="entry name" value="CIRCADIAN PROTEIN CLOCK/ARNT/BMAL/PAS"/>
    <property type="match status" value="1"/>
</dbReference>
<evidence type="ECO:0000313" key="2">
    <source>
        <dbReference type="EMBL" id="ORZ11112.1"/>
    </source>
</evidence>
<evidence type="ECO:0000313" key="3">
    <source>
        <dbReference type="Proteomes" id="UP000193560"/>
    </source>
</evidence>
<dbReference type="OrthoDB" id="411251at2759"/>
<dbReference type="InterPro" id="IPR050933">
    <property type="entry name" value="Circadian_TF"/>
</dbReference>
<reference evidence="2 3" key="1">
    <citation type="submission" date="2016-07" db="EMBL/GenBank/DDBJ databases">
        <title>Pervasive Adenine N6-methylation of Active Genes in Fungi.</title>
        <authorList>
            <consortium name="DOE Joint Genome Institute"/>
            <person name="Mondo S.J."/>
            <person name="Dannebaum R.O."/>
            <person name="Kuo R.C."/>
            <person name="Labutti K."/>
            <person name="Haridas S."/>
            <person name="Kuo A."/>
            <person name="Salamov A."/>
            <person name="Ahrendt S.R."/>
            <person name="Lipzen A."/>
            <person name="Sullivan W."/>
            <person name="Andreopoulos W.B."/>
            <person name="Clum A."/>
            <person name="Lindquist E."/>
            <person name="Daum C."/>
            <person name="Ramamoorthy G.K."/>
            <person name="Gryganskyi A."/>
            <person name="Culley D."/>
            <person name="Magnuson J.K."/>
            <person name="James T.Y."/>
            <person name="O'Malley M.A."/>
            <person name="Stajich J.E."/>
            <person name="Spatafora J.W."/>
            <person name="Visel A."/>
            <person name="Grigoriev I.V."/>
        </authorList>
    </citation>
    <scope>NUCLEOTIDE SEQUENCE [LARGE SCALE GENOMIC DNA]</scope>
    <source>
        <strain evidence="2 3">NRRL 1336</strain>
    </source>
</reference>
<gene>
    <name evidence="2" type="ORF">BCR42DRAFT_421593</name>
</gene>
<dbReference type="Pfam" id="PF08447">
    <property type="entry name" value="PAS_3"/>
    <property type="match status" value="1"/>
</dbReference>
<dbReference type="InterPro" id="IPR013655">
    <property type="entry name" value="PAS_fold_3"/>
</dbReference>
<dbReference type="Gene3D" id="3.30.450.20">
    <property type="entry name" value="PAS domain"/>
    <property type="match status" value="2"/>
</dbReference>
<dbReference type="EMBL" id="MCGE01000022">
    <property type="protein sequence ID" value="ORZ11112.1"/>
    <property type="molecule type" value="Genomic_DNA"/>
</dbReference>
<dbReference type="PROSITE" id="PS50112">
    <property type="entry name" value="PAS"/>
    <property type="match status" value="2"/>
</dbReference>
<keyword evidence="3" id="KW-1185">Reference proteome</keyword>
<feature type="domain" description="PAS" evidence="1">
    <location>
        <begin position="1"/>
        <end position="65"/>
    </location>
</feature>